<dbReference type="Proteomes" id="UP001141806">
    <property type="component" value="Unassembled WGS sequence"/>
</dbReference>
<proteinExistence type="predicted"/>
<keyword evidence="1" id="KW-0808">Transferase</keyword>
<organism evidence="3 4">
    <name type="scientific">Protea cynaroides</name>
    <dbReference type="NCBI Taxonomy" id="273540"/>
    <lineage>
        <taxon>Eukaryota</taxon>
        <taxon>Viridiplantae</taxon>
        <taxon>Streptophyta</taxon>
        <taxon>Embryophyta</taxon>
        <taxon>Tracheophyta</taxon>
        <taxon>Spermatophyta</taxon>
        <taxon>Magnoliopsida</taxon>
        <taxon>Proteales</taxon>
        <taxon>Proteaceae</taxon>
        <taxon>Protea</taxon>
    </lineage>
</organism>
<dbReference type="AlphaFoldDB" id="A0A9Q0QS94"/>
<evidence type="ECO:0000313" key="4">
    <source>
        <dbReference type="Proteomes" id="UP001141806"/>
    </source>
</evidence>
<comment type="caution">
    <text evidence="3">The sequence shown here is derived from an EMBL/GenBank/DDBJ whole genome shotgun (WGS) entry which is preliminary data.</text>
</comment>
<dbReference type="Pfam" id="PF02458">
    <property type="entry name" value="Transferase"/>
    <property type="match status" value="1"/>
</dbReference>
<dbReference type="OrthoDB" id="1862401at2759"/>
<evidence type="ECO:0000256" key="1">
    <source>
        <dbReference type="ARBA" id="ARBA00022679"/>
    </source>
</evidence>
<dbReference type="PANTHER" id="PTHR31625">
    <property type="match status" value="1"/>
</dbReference>
<dbReference type="InterPro" id="IPR023213">
    <property type="entry name" value="CAT-like_dom_sf"/>
</dbReference>
<dbReference type="EMBL" id="JAMYWD010000005">
    <property type="protein sequence ID" value="KAJ4970150.1"/>
    <property type="molecule type" value="Genomic_DNA"/>
</dbReference>
<dbReference type="GO" id="GO:0016747">
    <property type="term" value="F:acyltransferase activity, transferring groups other than amino-acyl groups"/>
    <property type="evidence" value="ECO:0007669"/>
    <property type="project" value="UniProtKB-ARBA"/>
</dbReference>
<evidence type="ECO:0000256" key="2">
    <source>
        <dbReference type="ARBA" id="ARBA00023315"/>
    </source>
</evidence>
<name>A0A9Q0QS94_9MAGN</name>
<gene>
    <name evidence="3" type="ORF">NE237_003249</name>
</gene>
<sequence length="450" mass="50387">MAPFKPVKLIDRCKVAPPLGSIAQAFTAFPLSFFDIHWLPLPPLEFLFFYDFPYPISEFTHSILPRLKHSLSSTLIHFHPFTGNLSWPHEANHPMIHCTEGDSVSFTVAESDADFYHLSSNHPKYATESRPLLPQLPISGPIIPLLAIQVTVFPNTGVCVGVTFQHLICDGKAFTHFMKTWASISKFKAASLSPESLPFLDRTVIKENFGITKRYLEEIERFMGSESVSGNRILRMMDIELQPDMIRATFELNDANARRLKEWISAQYKKDDGIPPSRLVAICAYSWICLLKAEAKLGESKTNNMTKFVLNVDCRARLNPPIPENYFGNCIKPCVAMAEKSALIRGGVVVAAQLIGNAIHEMNKEILGGLEDGVSNLLGLQSGRILAAAGSPQLGMYRIDFGFGRPKKLEMASIDRTGAMFLKENPDVEVLSDRRKRTMYDAGLYDPHRR</sequence>
<evidence type="ECO:0000313" key="3">
    <source>
        <dbReference type="EMBL" id="KAJ4970150.1"/>
    </source>
</evidence>
<dbReference type="InterPro" id="IPR051504">
    <property type="entry name" value="Plant_metabolite_acyltrans"/>
</dbReference>
<keyword evidence="2" id="KW-0012">Acyltransferase</keyword>
<protein>
    <submittedName>
        <fullName evidence="3">Uncharacterized protein</fullName>
    </submittedName>
</protein>
<keyword evidence="4" id="KW-1185">Reference proteome</keyword>
<reference evidence="3" key="1">
    <citation type="journal article" date="2023" name="Plant J.">
        <title>The genome of the king protea, Protea cynaroides.</title>
        <authorList>
            <person name="Chang J."/>
            <person name="Duong T.A."/>
            <person name="Schoeman C."/>
            <person name="Ma X."/>
            <person name="Roodt D."/>
            <person name="Barker N."/>
            <person name="Li Z."/>
            <person name="Van de Peer Y."/>
            <person name="Mizrachi E."/>
        </authorList>
    </citation>
    <scope>NUCLEOTIDE SEQUENCE</scope>
    <source>
        <tissue evidence="3">Young leaves</tissue>
    </source>
</reference>
<dbReference type="Gene3D" id="3.30.559.10">
    <property type="entry name" value="Chloramphenicol acetyltransferase-like domain"/>
    <property type="match status" value="2"/>
</dbReference>
<accession>A0A9Q0QS94</accession>